<evidence type="ECO:0000256" key="2">
    <source>
        <dbReference type="ARBA" id="ARBA00022617"/>
    </source>
</evidence>
<evidence type="ECO:0000313" key="8">
    <source>
        <dbReference type="EMBL" id="RFU43523.1"/>
    </source>
</evidence>
<protein>
    <submittedName>
        <fullName evidence="8">Cytochrome P450</fullName>
    </submittedName>
</protein>
<keyword evidence="9" id="KW-1185">Reference proteome</keyword>
<evidence type="ECO:0000256" key="5">
    <source>
        <dbReference type="ARBA" id="ARBA00023004"/>
    </source>
</evidence>
<dbReference type="CDD" id="cd11029">
    <property type="entry name" value="CYP107-like"/>
    <property type="match status" value="1"/>
</dbReference>
<evidence type="ECO:0000256" key="1">
    <source>
        <dbReference type="ARBA" id="ARBA00010617"/>
    </source>
</evidence>
<dbReference type="PRINTS" id="PR00385">
    <property type="entry name" value="P450"/>
</dbReference>
<dbReference type="Proteomes" id="UP000261811">
    <property type="component" value="Unassembled WGS sequence"/>
</dbReference>
<keyword evidence="3 7" id="KW-0479">Metal-binding</keyword>
<dbReference type="OrthoDB" id="4133219at2"/>
<evidence type="ECO:0000256" key="4">
    <source>
        <dbReference type="ARBA" id="ARBA00023002"/>
    </source>
</evidence>
<reference evidence="8 9" key="1">
    <citation type="submission" date="2018-08" db="EMBL/GenBank/DDBJ databases">
        <title>Actinomadura jelena sp. nov., a novel Actinomycete isolated from soil in Chad.</title>
        <authorList>
            <person name="Shi L."/>
        </authorList>
    </citation>
    <scope>NUCLEOTIDE SEQUENCE [LARGE SCALE GENOMIC DNA]</scope>
    <source>
        <strain evidence="8 9">NEAU-G17</strain>
    </source>
</reference>
<keyword evidence="6 7" id="KW-0503">Monooxygenase</keyword>
<dbReference type="Pfam" id="PF00067">
    <property type="entry name" value="p450"/>
    <property type="match status" value="1"/>
</dbReference>
<gene>
    <name evidence="8" type="ORF">DZF91_00805</name>
</gene>
<sequence>MTAAPSPSAEIPVIELDPTAADHHGEAARLRAAGPVVRVVLPGGVRAWAVTTHALVDELVRHPDVSKDYRNWTAVKTGELADDNPIIGMIKVDNLVTADGAEHTRLRRPIVGQFTRRRVQDMVPAITAAATSLLDALPDTEVVDLRAHFAARLPLQVICELLGVPDDQRARLRHLVDAIFRTDTTAEEVVQVQAEIPRLLGDLIQARSAAPGDDLTSALIGVHAADPAALSAEELAGTLWVLLTAGHETTISLISNAVRAMLTHPDQRDAALSATEDPWPAVVAETLRWDAPIGNFPARYPLRDLTLGGVTIPAGDAIIAPYTAVNRDPERHGPDADRFDHTRVQKGDLAFGAGRHNCPGSYLAETEARIALAVLFDRYPKMTLAVPADDLPPVPSLFTNSVAALPVRLNP</sequence>
<organism evidence="8 9">
    <name type="scientific">Actinomadura logoneensis</name>
    <dbReference type="NCBI Taxonomy" id="2293572"/>
    <lineage>
        <taxon>Bacteria</taxon>
        <taxon>Bacillati</taxon>
        <taxon>Actinomycetota</taxon>
        <taxon>Actinomycetes</taxon>
        <taxon>Streptosporangiales</taxon>
        <taxon>Thermomonosporaceae</taxon>
        <taxon>Actinomadura</taxon>
    </lineage>
</organism>
<comment type="similarity">
    <text evidence="1 7">Belongs to the cytochrome P450 family.</text>
</comment>
<dbReference type="RefSeq" id="WP_117355606.1">
    <property type="nucleotide sequence ID" value="NZ_QURH01000011.1"/>
</dbReference>
<evidence type="ECO:0000256" key="7">
    <source>
        <dbReference type="RuleBase" id="RU000461"/>
    </source>
</evidence>
<dbReference type="PROSITE" id="PS00086">
    <property type="entry name" value="CYTOCHROME_P450"/>
    <property type="match status" value="1"/>
</dbReference>
<dbReference type="InterPro" id="IPR001128">
    <property type="entry name" value="Cyt_P450"/>
</dbReference>
<dbReference type="GO" id="GO:0005506">
    <property type="term" value="F:iron ion binding"/>
    <property type="evidence" value="ECO:0007669"/>
    <property type="project" value="InterPro"/>
</dbReference>
<keyword evidence="5 7" id="KW-0408">Iron</keyword>
<dbReference type="GO" id="GO:0004497">
    <property type="term" value="F:monooxygenase activity"/>
    <property type="evidence" value="ECO:0007669"/>
    <property type="project" value="UniProtKB-KW"/>
</dbReference>
<keyword evidence="2 7" id="KW-0349">Heme</keyword>
<evidence type="ECO:0000313" key="9">
    <source>
        <dbReference type="Proteomes" id="UP000261811"/>
    </source>
</evidence>
<dbReference type="GO" id="GO:0016705">
    <property type="term" value="F:oxidoreductase activity, acting on paired donors, with incorporation or reduction of molecular oxygen"/>
    <property type="evidence" value="ECO:0007669"/>
    <property type="project" value="InterPro"/>
</dbReference>
<dbReference type="Gene3D" id="1.10.630.10">
    <property type="entry name" value="Cytochrome P450"/>
    <property type="match status" value="1"/>
</dbReference>
<dbReference type="InterPro" id="IPR002397">
    <property type="entry name" value="Cyt_P450_B"/>
</dbReference>
<proteinExistence type="inferred from homology"/>
<dbReference type="PANTHER" id="PTHR46696">
    <property type="entry name" value="P450, PUTATIVE (EUROFUNG)-RELATED"/>
    <property type="match status" value="1"/>
</dbReference>
<dbReference type="PRINTS" id="PR00359">
    <property type="entry name" value="BP450"/>
</dbReference>
<comment type="caution">
    <text evidence="8">The sequence shown here is derived from an EMBL/GenBank/DDBJ whole genome shotgun (WGS) entry which is preliminary data.</text>
</comment>
<dbReference type="SUPFAM" id="SSF48264">
    <property type="entry name" value="Cytochrome P450"/>
    <property type="match status" value="1"/>
</dbReference>
<dbReference type="AlphaFoldDB" id="A0A372JU12"/>
<evidence type="ECO:0000256" key="6">
    <source>
        <dbReference type="ARBA" id="ARBA00023033"/>
    </source>
</evidence>
<dbReference type="FunFam" id="1.10.630.10:FF:000018">
    <property type="entry name" value="Cytochrome P450 monooxygenase"/>
    <property type="match status" value="1"/>
</dbReference>
<dbReference type="EMBL" id="QURH01000011">
    <property type="protein sequence ID" value="RFU43523.1"/>
    <property type="molecule type" value="Genomic_DNA"/>
</dbReference>
<evidence type="ECO:0000256" key="3">
    <source>
        <dbReference type="ARBA" id="ARBA00022723"/>
    </source>
</evidence>
<keyword evidence="4 7" id="KW-0560">Oxidoreductase</keyword>
<dbReference type="InterPro" id="IPR017972">
    <property type="entry name" value="Cyt_P450_CS"/>
</dbReference>
<dbReference type="PANTHER" id="PTHR46696:SF1">
    <property type="entry name" value="CYTOCHROME P450 YJIB-RELATED"/>
    <property type="match status" value="1"/>
</dbReference>
<dbReference type="InterPro" id="IPR036396">
    <property type="entry name" value="Cyt_P450_sf"/>
</dbReference>
<accession>A0A372JU12</accession>
<name>A0A372JU12_9ACTN</name>
<dbReference type="GO" id="GO:0020037">
    <property type="term" value="F:heme binding"/>
    <property type="evidence" value="ECO:0007669"/>
    <property type="project" value="InterPro"/>
</dbReference>